<protein>
    <submittedName>
        <fullName evidence="2">Uncharacterized protein</fullName>
    </submittedName>
</protein>
<proteinExistence type="predicted"/>
<name>A0ABP7TVL1_9ACTN</name>
<feature type="region of interest" description="Disordered" evidence="1">
    <location>
        <begin position="50"/>
        <end position="78"/>
    </location>
</feature>
<evidence type="ECO:0000313" key="2">
    <source>
        <dbReference type="EMBL" id="GAA4031955.1"/>
    </source>
</evidence>
<keyword evidence="3" id="KW-1185">Reference proteome</keyword>
<evidence type="ECO:0000256" key="1">
    <source>
        <dbReference type="SAM" id="MobiDB-lite"/>
    </source>
</evidence>
<dbReference type="Proteomes" id="UP001500456">
    <property type="component" value="Unassembled WGS sequence"/>
</dbReference>
<reference evidence="3" key="1">
    <citation type="journal article" date="2019" name="Int. J. Syst. Evol. Microbiol.">
        <title>The Global Catalogue of Microorganisms (GCM) 10K type strain sequencing project: providing services to taxonomists for standard genome sequencing and annotation.</title>
        <authorList>
            <consortium name="The Broad Institute Genomics Platform"/>
            <consortium name="The Broad Institute Genome Sequencing Center for Infectious Disease"/>
            <person name="Wu L."/>
            <person name="Ma J."/>
        </authorList>
    </citation>
    <scope>NUCLEOTIDE SEQUENCE [LARGE SCALE GENOMIC DNA]</scope>
    <source>
        <strain evidence="3">JCM 16924</strain>
    </source>
</reference>
<gene>
    <name evidence="2" type="ORF">GCM10022232_92340</name>
</gene>
<comment type="caution">
    <text evidence="2">The sequence shown here is derived from an EMBL/GenBank/DDBJ whole genome shotgun (WGS) entry which is preliminary data.</text>
</comment>
<accession>A0ABP7TVL1</accession>
<dbReference type="EMBL" id="BAAAZX010000057">
    <property type="protein sequence ID" value="GAA4031955.1"/>
    <property type="molecule type" value="Genomic_DNA"/>
</dbReference>
<organism evidence="2 3">
    <name type="scientific">Streptomyces plumbiresistens</name>
    <dbReference type="NCBI Taxonomy" id="511811"/>
    <lineage>
        <taxon>Bacteria</taxon>
        <taxon>Bacillati</taxon>
        <taxon>Actinomycetota</taxon>
        <taxon>Actinomycetes</taxon>
        <taxon>Kitasatosporales</taxon>
        <taxon>Streptomycetaceae</taxon>
        <taxon>Streptomyces</taxon>
    </lineage>
</organism>
<sequence>MTTPSAEFDASVYGRFKGIRTLNPLLATVCPPHSRPVIATVRTDRNRAAECAGPLNGGRGLPSGVESSRRNPGLRDQG</sequence>
<evidence type="ECO:0000313" key="3">
    <source>
        <dbReference type="Proteomes" id="UP001500456"/>
    </source>
</evidence>